<dbReference type="EMBL" id="JAAAUY010000053">
    <property type="protein sequence ID" value="KAF9336605.1"/>
    <property type="molecule type" value="Genomic_DNA"/>
</dbReference>
<dbReference type="Proteomes" id="UP000696485">
    <property type="component" value="Unassembled WGS sequence"/>
</dbReference>
<keyword evidence="3" id="KW-1185">Reference proteome</keyword>
<feature type="region of interest" description="Disordered" evidence="1">
    <location>
        <begin position="59"/>
        <end position="92"/>
    </location>
</feature>
<evidence type="ECO:0000313" key="2">
    <source>
        <dbReference type="EMBL" id="KAF9336605.1"/>
    </source>
</evidence>
<feature type="compositionally biased region" description="Acidic residues" evidence="1">
    <location>
        <begin position="70"/>
        <end position="81"/>
    </location>
</feature>
<organism evidence="2 3">
    <name type="scientific">Podila minutissima</name>
    <dbReference type="NCBI Taxonomy" id="64525"/>
    <lineage>
        <taxon>Eukaryota</taxon>
        <taxon>Fungi</taxon>
        <taxon>Fungi incertae sedis</taxon>
        <taxon>Mucoromycota</taxon>
        <taxon>Mortierellomycotina</taxon>
        <taxon>Mortierellomycetes</taxon>
        <taxon>Mortierellales</taxon>
        <taxon>Mortierellaceae</taxon>
        <taxon>Podila</taxon>
    </lineage>
</organism>
<feature type="compositionally biased region" description="Low complexity" evidence="1">
    <location>
        <begin position="59"/>
        <end position="69"/>
    </location>
</feature>
<evidence type="ECO:0000313" key="3">
    <source>
        <dbReference type="Proteomes" id="UP000696485"/>
    </source>
</evidence>
<sequence length="130" mass="15455">MPPPPQATPHIHRQLVHPYRTRVMPTIKHSPLEDRQLHPVDMHLHQDTHLNQYTQLLEELQEDMQLPQEPQEDMPPPEEPPEEHQEHMPLPREPQEDMDLQLVYIQTPSSMWSTMTQLQEDQLIPVVPWP</sequence>
<name>A0A9P5SVM0_9FUNG</name>
<dbReference type="AlphaFoldDB" id="A0A9P5SVM0"/>
<gene>
    <name evidence="2" type="ORF">BG006_008068</name>
</gene>
<comment type="caution">
    <text evidence="2">The sequence shown here is derived from an EMBL/GenBank/DDBJ whole genome shotgun (WGS) entry which is preliminary data.</text>
</comment>
<evidence type="ECO:0000256" key="1">
    <source>
        <dbReference type="SAM" id="MobiDB-lite"/>
    </source>
</evidence>
<protein>
    <submittedName>
        <fullName evidence="2">Uncharacterized protein</fullName>
    </submittedName>
</protein>
<reference evidence="2" key="1">
    <citation type="journal article" date="2020" name="Fungal Divers.">
        <title>Resolving the Mortierellaceae phylogeny through synthesis of multi-gene phylogenetics and phylogenomics.</title>
        <authorList>
            <person name="Vandepol N."/>
            <person name="Liber J."/>
            <person name="Desiro A."/>
            <person name="Na H."/>
            <person name="Kennedy M."/>
            <person name="Barry K."/>
            <person name="Grigoriev I.V."/>
            <person name="Miller A.N."/>
            <person name="O'Donnell K."/>
            <person name="Stajich J.E."/>
            <person name="Bonito G."/>
        </authorList>
    </citation>
    <scope>NUCLEOTIDE SEQUENCE</scope>
    <source>
        <strain evidence="2">NVP1</strain>
    </source>
</reference>
<proteinExistence type="predicted"/>
<accession>A0A9P5SVM0</accession>
<feature type="compositionally biased region" description="Basic and acidic residues" evidence="1">
    <location>
        <begin position="82"/>
        <end position="92"/>
    </location>
</feature>